<organism evidence="2 3">
    <name type="scientific">Pseudopedobacter saltans (strain ATCC 51119 / DSM 12145 / JCM 21818 / CCUG 39354 / LMG 10337 / NBRC 100064 / NCIMB 13643)</name>
    <name type="common">Pedobacter saltans</name>
    <dbReference type="NCBI Taxonomy" id="762903"/>
    <lineage>
        <taxon>Bacteria</taxon>
        <taxon>Pseudomonadati</taxon>
        <taxon>Bacteroidota</taxon>
        <taxon>Sphingobacteriia</taxon>
        <taxon>Sphingobacteriales</taxon>
        <taxon>Sphingobacteriaceae</taxon>
        <taxon>Pseudopedobacter</taxon>
    </lineage>
</organism>
<gene>
    <name evidence="2" type="ordered locus">Pedsa_0891</name>
</gene>
<evidence type="ECO:0000313" key="3">
    <source>
        <dbReference type="Proteomes" id="UP000000310"/>
    </source>
</evidence>
<dbReference type="STRING" id="762903.Pedsa_0891"/>
<dbReference type="Pfam" id="PF13443">
    <property type="entry name" value="HTH_26"/>
    <property type="match status" value="1"/>
</dbReference>
<protein>
    <recommendedName>
        <fullName evidence="1">HTH cro/C1-type domain-containing protein</fullName>
    </recommendedName>
</protein>
<dbReference type="KEGG" id="psn:Pedsa_0891"/>
<dbReference type="HOGENOM" id="CLU_2555709_0_0_10"/>
<dbReference type="AlphaFoldDB" id="F0SA86"/>
<dbReference type="GO" id="GO:0003677">
    <property type="term" value="F:DNA binding"/>
    <property type="evidence" value="ECO:0007669"/>
    <property type="project" value="InterPro"/>
</dbReference>
<reference evidence="3" key="2">
    <citation type="submission" date="2011-02" db="EMBL/GenBank/DDBJ databases">
        <title>The complete genome of Pedobacter saltans DSM 12145.</title>
        <authorList>
            <consortium name="US DOE Joint Genome Institute (JGI-PGF)"/>
            <person name="Lucas S."/>
            <person name="Copeland A."/>
            <person name="Lapidus A."/>
            <person name="Bruce D."/>
            <person name="Goodwin L."/>
            <person name="Pitluck S."/>
            <person name="Kyrpides N."/>
            <person name="Mavromatis K."/>
            <person name="Pagani I."/>
            <person name="Ivanova N."/>
            <person name="Ovchinnikova G."/>
            <person name="Lu M."/>
            <person name="Detter J.C."/>
            <person name="Han C."/>
            <person name="Land M."/>
            <person name="Hauser L."/>
            <person name="Markowitz V."/>
            <person name="Cheng J.-F."/>
            <person name="Hugenholtz P."/>
            <person name="Woyke T."/>
            <person name="Wu D."/>
            <person name="Tindall B."/>
            <person name="Pomrenke H.G."/>
            <person name="Brambilla E."/>
            <person name="Klenk H.-P."/>
            <person name="Eisen J.A."/>
        </authorList>
    </citation>
    <scope>NUCLEOTIDE SEQUENCE [LARGE SCALE GENOMIC DNA]</scope>
    <source>
        <strain evidence="3">ATCC 51119 / DSM 12145 / JCM 21818 / LMG 10337 / NBRC 100064 / NCIMB 13643</strain>
    </source>
</reference>
<dbReference type="InterPro" id="IPR010982">
    <property type="entry name" value="Lambda_DNA-bd_dom_sf"/>
</dbReference>
<reference evidence="2 3" key="1">
    <citation type="journal article" date="2011" name="Stand. Genomic Sci.">
        <title>Complete genome sequence of the gliding, heparinolytic Pedobacter saltans type strain (113).</title>
        <authorList>
            <person name="Liolios K."/>
            <person name="Sikorski J."/>
            <person name="Lu M."/>
            <person name="Nolan M."/>
            <person name="Lapidus A."/>
            <person name="Lucas S."/>
            <person name="Hammon N."/>
            <person name="Deshpande S."/>
            <person name="Cheng J.F."/>
            <person name="Tapia R."/>
            <person name="Han C."/>
            <person name="Goodwin L."/>
            <person name="Pitluck S."/>
            <person name="Huntemann M."/>
            <person name="Ivanova N."/>
            <person name="Pagani I."/>
            <person name="Mavromatis K."/>
            <person name="Ovchinikova G."/>
            <person name="Pati A."/>
            <person name="Chen A."/>
            <person name="Palaniappan K."/>
            <person name="Land M."/>
            <person name="Hauser L."/>
            <person name="Brambilla E.M."/>
            <person name="Kotsyurbenko O."/>
            <person name="Rohde M."/>
            <person name="Tindall B.J."/>
            <person name="Abt B."/>
            <person name="Goker M."/>
            <person name="Detter J.C."/>
            <person name="Woyke T."/>
            <person name="Bristow J."/>
            <person name="Eisen J.A."/>
            <person name="Markowitz V."/>
            <person name="Hugenholtz P."/>
            <person name="Klenk H.P."/>
            <person name="Kyrpides N.C."/>
        </authorList>
    </citation>
    <scope>NUCLEOTIDE SEQUENCE [LARGE SCALE GENOMIC DNA]</scope>
    <source>
        <strain evidence="3">ATCC 51119 / DSM 12145 / JCM 21818 / LMG 10337 / NBRC 100064 / NCIMB 13643</strain>
    </source>
</reference>
<dbReference type="Gene3D" id="1.10.260.40">
    <property type="entry name" value="lambda repressor-like DNA-binding domains"/>
    <property type="match status" value="1"/>
</dbReference>
<evidence type="ECO:0000313" key="2">
    <source>
        <dbReference type="EMBL" id="ADY51463.1"/>
    </source>
</evidence>
<sequence>MQKVLTDPPKKYSIMRKLKEMPGTYRDNCYSLCLHIGISVRTLDNWMKYTIDSKSSIPLETAYKIAEFFKCTPDELMNRYDA</sequence>
<accession>F0SA86</accession>
<dbReference type="EMBL" id="CP002545">
    <property type="protein sequence ID" value="ADY51463.1"/>
    <property type="molecule type" value="Genomic_DNA"/>
</dbReference>
<dbReference type="SUPFAM" id="SSF47413">
    <property type="entry name" value="lambda repressor-like DNA-binding domains"/>
    <property type="match status" value="1"/>
</dbReference>
<name>F0SA86_PSESL</name>
<dbReference type="RefSeq" id="WP_013631963.1">
    <property type="nucleotide sequence ID" value="NC_015177.1"/>
</dbReference>
<dbReference type="Proteomes" id="UP000000310">
    <property type="component" value="Chromosome"/>
</dbReference>
<dbReference type="CDD" id="cd00093">
    <property type="entry name" value="HTH_XRE"/>
    <property type="match status" value="1"/>
</dbReference>
<keyword evidence="3" id="KW-1185">Reference proteome</keyword>
<dbReference type="InterPro" id="IPR001387">
    <property type="entry name" value="Cro/C1-type_HTH"/>
</dbReference>
<evidence type="ECO:0000259" key="1">
    <source>
        <dbReference type="PROSITE" id="PS50943"/>
    </source>
</evidence>
<proteinExistence type="predicted"/>
<dbReference type="PROSITE" id="PS50943">
    <property type="entry name" value="HTH_CROC1"/>
    <property type="match status" value="1"/>
</dbReference>
<dbReference type="OrthoDB" id="799747at2"/>
<feature type="domain" description="HTH cro/C1-type" evidence="1">
    <location>
        <begin position="54"/>
        <end position="76"/>
    </location>
</feature>